<keyword evidence="1" id="KW-0732">Signal</keyword>
<dbReference type="AlphaFoldDB" id="A0A5R8KJY5"/>
<evidence type="ECO:0008006" key="4">
    <source>
        <dbReference type="Google" id="ProtNLM"/>
    </source>
</evidence>
<organism evidence="2 3">
    <name type="scientific">Phragmitibacter flavus</name>
    <dbReference type="NCBI Taxonomy" id="2576071"/>
    <lineage>
        <taxon>Bacteria</taxon>
        <taxon>Pseudomonadati</taxon>
        <taxon>Verrucomicrobiota</taxon>
        <taxon>Verrucomicrobiia</taxon>
        <taxon>Verrucomicrobiales</taxon>
        <taxon>Verrucomicrobiaceae</taxon>
        <taxon>Phragmitibacter</taxon>
    </lineage>
</organism>
<sequence>MRFTLLTLLFAPALHAIEIPALSEPVTSFGAAVTEGYLYTYGGHMAESHSWSLPTTSGALQRINLKEPGKWEALSSGPQVQSPGVAAADGKVYLIGGMQPQNGQGEDPVLKSLDHALVFDTKTSQWSELPKLPEPRSSHDVAILNNKLYVVGGWPLNTAKDSADEAPDDRHAERAFHDKGLVLDLANPGAGWQSFEQPFQRRAIALVALAGKLYVLGGMDAENKVSAEADVYDIASKTWSKLPEMPVEGRTKGFATAACEVDGELIASPRGGKIFALRNDTWQEAGKLEQSRYFHQLEPLDDGRVIALGGTSGDEPLDDVEVAKIKK</sequence>
<dbReference type="Gene3D" id="2.120.10.80">
    <property type="entry name" value="Kelch-type beta propeller"/>
    <property type="match status" value="1"/>
</dbReference>
<dbReference type="RefSeq" id="WP_138084225.1">
    <property type="nucleotide sequence ID" value="NZ_VAUV01000001.1"/>
</dbReference>
<evidence type="ECO:0000256" key="1">
    <source>
        <dbReference type="SAM" id="SignalP"/>
    </source>
</evidence>
<proteinExistence type="predicted"/>
<dbReference type="SUPFAM" id="SSF117281">
    <property type="entry name" value="Kelch motif"/>
    <property type="match status" value="1"/>
</dbReference>
<gene>
    <name evidence="2" type="ORF">FEM03_00560</name>
</gene>
<name>A0A5R8KJY5_9BACT</name>
<dbReference type="InterPro" id="IPR052392">
    <property type="entry name" value="Kelch-BTB_domain-containing"/>
</dbReference>
<protein>
    <recommendedName>
        <fullName evidence="4">Galactose oxidase</fullName>
    </recommendedName>
</protein>
<dbReference type="PANTHER" id="PTHR46375:SF3">
    <property type="entry name" value="KELCH REPEAT AND BTB DOMAIN-CONTAINING PROTEIN 13"/>
    <property type="match status" value="1"/>
</dbReference>
<feature type="signal peptide" evidence="1">
    <location>
        <begin position="1"/>
        <end position="16"/>
    </location>
</feature>
<dbReference type="InterPro" id="IPR037293">
    <property type="entry name" value="Gal_Oxidase_central_sf"/>
</dbReference>
<dbReference type="Gene3D" id="2.130.10.80">
    <property type="entry name" value="Galactose oxidase/kelch, beta-propeller"/>
    <property type="match status" value="1"/>
</dbReference>
<evidence type="ECO:0000313" key="3">
    <source>
        <dbReference type="Proteomes" id="UP000306196"/>
    </source>
</evidence>
<dbReference type="EMBL" id="VAUV01000001">
    <property type="protein sequence ID" value="TLD72602.1"/>
    <property type="molecule type" value="Genomic_DNA"/>
</dbReference>
<dbReference type="InterPro" id="IPR015915">
    <property type="entry name" value="Kelch-typ_b-propeller"/>
</dbReference>
<keyword evidence="3" id="KW-1185">Reference proteome</keyword>
<dbReference type="SMART" id="SM00612">
    <property type="entry name" value="Kelch"/>
    <property type="match status" value="2"/>
</dbReference>
<dbReference type="Proteomes" id="UP000306196">
    <property type="component" value="Unassembled WGS sequence"/>
</dbReference>
<accession>A0A5R8KJY5</accession>
<dbReference type="InterPro" id="IPR006652">
    <property type="entry name" value="Kelch_1"/>
</dbReference>
<feature type="chain" id="PRO_5024419672" description="Galactose oxidase" evidence="1">
    <location>
        <begin position="17"/>
        <end position="327"/>
    </location>
</feature>
<dbReference type="OrthoDB" id="182450at2"/>
<dbReference type="PANTHER" id="PTHR46375">
    <property type="entry name" value="KELCH REPEAT AND BTB DOMAIN-CONTAINING PROTEIN 13-RELATED"/>
    <property type="match status" value="1"/>
</dbReference>
<reference evidence="2 3" key="1">
    <citation type="submission" date="2019-05" db="EMBL/GenBank/DDBJ databases">
        <title>Verrucobacter flavum gen. nov., sp. nov. a new member of the family Verrucomicrobiaceae.</title>
        <authorList>
            <person name="Szuroczki S."/>
            <person name="Abbaszade G."/>
            <person name="Szabo A."/>
            <person name="Felfoldi T."/>
            <person name="Schumann P."/>
            <person name="Boka K."/>
            <person name="Keki Z."/>
            <person name="Toumi M."/>
            <person name="Toth E."/>
        </authorList>
    </citation>
    <scope>NUCLEOTIDE SEQUENCE [LARGE SCALE GENOMIC DNA]</scope>
    <source>
        <strain evidence="2 3">MG-N-17</strain>
    </source>
</reference>
<dbReference type="Pfam" id="PF01344">
    <property type="entry name" value="Kelch_1"/>
    <property type="match status" value="2"/>
</dbReference>
<comment type="caution">
    <text evidence="2">The sequence shown here is derived from an EMBL/GenBank/DDBJ whole genome shotgun (WGS) entry which is preliminary data.</text>
</comment>
<evidence type="ECO:0000313" key="2">
    <source>
        <dbReference type="EMBL" id="TLD72602.1"/>
    </source>
</evidence>